<name>A0A8J5RG97_ZIZPA</name>
<dbReference type="EMBL" id="JAAALK010000287">
    <property type="protein sequence ID" value="KAG8058895.1"/>
    <property type="molecule type" value="Genomic_DNA"/>
</dbReference>
<keyword evidence="2" id="KW-1185">Reference proteome</keyword>
<evidence type="ECO:0000313" key="1">
    <source>
        <dbReference type="EMBL" id="KAG8058895.1"/>
    </source>
</evidence>
<proteinExistence type="predicted"/>
<organism evidence="1 2">
    <name type="scientific">Zizania palustris</name>
    <name type="common">Northern wild rice</name>
    <dbReference type="NCBI Taxonomy" id="103762"/>
    <lineage>
        <taxon>Eukaryota</taxon>
        <taxon>Viridiplantae</taxon>
        <taxon>Streptophyta</taxon>
        <taxon>Embryophyta</taxon>
        <taxon>Tracheophyta</taxon>
        <taxon>Spermatophyta</taxon>
        <taxon>Magnoliopsida</taxon>
        <taxon>Liliopsida</taxon>
        <taxon>Poales</taxon>
        <taxon>Poaceae</taxon>
        <taxon>BOP clade</taxon>
        <taxon>Oryzoideae</taxon>
        <taxon>Oryzeae</taxon>
        <taxon>Zizaniinae</taxon>
        <taxon>Zizania</taxon>
    </lineage>
</organism>
<accession>A0A8J5RG97</accession>
<dbReference type="AlphaFoldDB" id="A0A8J5RG97"/>
<reference evidence="1" key="2">
    <citation type="submission" date="2021-02" db="EMBL/GenBank/DDBJ databases">
        <authorList>
            <person name="Kimball J.A."/>
            <person name="Haas M.W."/>
            <person name="Macchietto M."/>
            <person name="Kono T."/>
            <person name="Duquette J."/>
            <person name="Shao M."/>
        </authorList>
    </citation>
    <scope>NUCLEOTIDE SEQUENCE</scope>
    <source>
        <tissue evidence="1">Fresh leaf tissue</tissue>
    </source>
</reference>
<comment type="caution">
    <text evidence="1">The sequence shown here is derived from an EMBL/GenBank/DDBJ whole genome shotgun (WGS) entry which is preliminary data.</text>
</comment>
<reference evidence="1" key="1">
    <citation type="journal article" date="2021" name="bioRxiv">
        <title>Whole Genome Assembly and Annotation of Northern Wild Rice, Zizania palustris L., Supports a Whole Genome Duplication in the Zizania Genus.</title>
        <authorList>
            <person name="Haas M."/>
            <person name="Kono T."/>
            <person name="Macchietto M."/>
            <person name="Millas R."/>
            <person name="McGilp L."/>
            <person name="Shao M."/>
            <person name="Duquette J."/>
            <person name="Hirsch C.N."/>
            <person name="Kimball J."/>
        </authorList>
    </citation>
    <scope>NUCLEOTIDE SEQUENCE</scope>
    <source>
        <tissue evidence="1">Fresh leaf tissue</tissue>
    </source>
</reference>
<protein>
    <submittedName>
        <fullName evidence="1">Uncharacterized protein</fullName>
    </submittedName>
</protein>
<sequence>MRAAAVPVPAPSLVIRPRRRLDLVHEQASDARASSPVGSTLLHLRPTASLLYHRVAVNGLVRELRRDKDDAHSAVV</sequence>
<dbReference type="Proteomes" id="UP000729402">
    <property type="component" value="Unassembled WGS sequence"/>
</dbReference>
<evidence type="ECO:0000313" key="2">
    <source>
        <dbReference type="Proteomes" id="UP000729402"/>
    </source>
</evidence>
<gene>
    <name evidence="1" type="ORF">GUJ93_ZPchr0002g23047</name>
</gene>